<evidence type="ECO:0000313" key="7">
    <source>
        <dbReference type="EMBL" id="EEX50208.1"/>
    </source>
</evidence>
<dbReference type="InterPro" id="IPR036909">
    <property type="entry name" value="Cyt_c-like_dom_sf"/>
</dbReference>
<dbReference type="GO" id="GO:0009055">
    <property type="term" value="F:electron transfer activity"/>
    <property type="evidence" value="ECO:0007669"/>
    <property type="project" value="InterPro"/>
</dbReference>
<comment type="caution">
    <text evidence="7">The sequence shown here is derived from an EMBL/GenBank/DDBJ whole genome shotgun (WGS) entry which is preliminary data.</text>
</comment>
<feature type="domain" description="Cytochrome c" evidence="6">
    <location>
        <begin position="23"/>
        <end position="102"/>
    </location>
</feature>
<keyword evidence="3 4" id="KW-0408">Iron</keyword>
<dbReference type="STRING" id="667128.HMPREF0621_1279"/>
<keyword evidence="5" id="KW-0732">Signal</keyword>
<keyword evidence="8" id="KW-1185">Reference proteome</keyword>
<dbReference type="PROSITE" id="PS51007">
    <property type="entry name" value="CYTC"/>
    <property type="match status" value="1"/>
</dbReference>
<dbReference type="GO" id="GO:0020037">
    <property type="term" value="F:heme binding"/>
    <property type="evidence" value="ECO:0007669"/>
    <property type="project" value="InterPro"/>
</dbReference>
<evidence type="ECO:0000256" key="4">
    <source>
        <dbReference type="PROSITE-ProRule" id="PRU00433"/>
    </source>
</evidence>
<evidence type="ECO:0000313" key="8">
    <source>
        <dbReference type="Proteomes" id="UP000005519"/>
    </source>
</evidence>
<dbReference type="RefSeq" id="WP_005762042.1">
    <property type="nucleotide sequence ID" value="NZ_GG704810.1"/>
</dbReference>
<dbReference type="Proteomes" id="UP000005519">
    <property type="component" value="Unassembled WGS sequence"/>
</dbReference>
<dbReference type="HOGENOM" id="CLU_128253_3_2_6"/>
<accession>C9PQ97</accession>
<reference evidence="7 8" key="1">
    <citation type="submission" date="2009-10" db="EMBL/GenBank/DDBJ databases">
        <authorList>
            <person name="Muzny D."/>
            <person name="Qin X."/>
            <person name="Deng J."/>
            <person name="Jiang H."/>
            <person name="Liu Y."/>
            <person name="Qu J."/>
            <person name="Song X.-Z."/>
            <person name="Zhang L."/>
            <person name="Thornton R."/>
            <person name="Coyle M."/>
            <person name="Francisco L."/>
            <person name="Jackson L."/>
            <person name="Javaid M."/>
            <person name="Korchina V."/>
            <person name="Kovar C."/>
            <person name="Mata R."/>
            <person name="Mathew T."/>
            <person name="Ngo R."/>
            <person name="Nguyen L."/>
            <person name="Nguyen N."/>
            <person name="Okwuonu G."/>
            <person name="Ongeri F."/>
            <person name="Pham C."/>
            <person name="Simmons D."/>
            <person name="Wilczek-Boney K."/>
            <person name="Hale W."/>
            <person name="Jakkamsetti A."/>
            <person name="Pham P."/>
            <person name="Ruth R."/>
            <person name="San Lucas F."/>
            <person name="Warren J."/>
            <person name="Zhang J."/>
            <person name="Zhao Z."/>
            <person name="Zhou C."/>
            <person name="Zhu D."/>
            <person name="Lee S."/>
            <person name="Bess C."/>
            <person name="Blankenburg K."/>
            <person name="Forbes L."/>
            <person name="Fu Q."/>
            <person name="Gubbala S."/>
            <person name="Hirani K."/>
            <person name="Jayaseelan J.C."/>
            <person name="Lara F."/>
            <person name="Munidasa M."/>
            <person name="Palculict T."/>
            <person name="Patil S."/>
            <person name="Pu L.-L."/>
            <person name="Saada N."/>
            <person name="Tang L."/>
            <person name="Weissenberger G."/>
            <person name="Zhu Y."/>
            <person name="Hemphill L."/>
            <person name="Shang Y."/>
            <person name="Youmans B."/>
            <person name="Ayvaz T."/>
            <person name="Ross M."/>
            <person name="Santibanez J."/>
            <person name="Aqrawi P."/>
            <person name="Gross S."/>
            <person name="Joshi V."/>
            <person name="Fowler G."/>
            <person name="Nazareth L."/>
            <person name="Reid J."/>
            <person name="Worley K."/>
            <person name="Petrosino J."/>
            <person name="Highlander S."/>
            <person name="Gibbs R."/>
        </authorList>
    </citation>
    <scope>NUCLEOTIDE SEQUENCE [LARGE SCALE GENOMIC DNA]</scope>
    <source>
        <strain evidence="7 8">ATCC 43325</strain>
    </source>
</reference>
<feature type="chain" id="PRO_5003000640" evidence="5">
    <location>
        <begin position="24"/>
        <end position="102"/>
    </location>
</feature>
<evidence type="ECO:0000256" key="1">
    <source>
        <dbReference type="ARBA" id="ARBA00022617"/>
    </source>
</evidence>
<dbReference type="OrthoDB" id="5690796at2"/>
<sequence length="102" mass="11047">MKKTYSTLFLTTVFMLSAGTVQASVEHGQKLFKQSCSFCHGNNAEKSALNQSKILNQLPASEIVNSLKARKEGQIVGAGNAAKSRLSPEDMQAIADFIQTLK</sequence>
<evidence type="ECO:0000256" key="3">
    <source>
        <dbReference type="ARBA" id="ARBA00023004"/>
    </source>
</evidence>
<name>C9PQ97_9PAST</name>
<keyword evidence="2 4" id="KW-0479">Metal-binding</keyword>
<dbReference type="GO" id="GO:0046872">
    <property type="term" value="F:metal ion binding"/>
    <property type="evidence" value="ECO:0007669"/>
    <property type="project" value="UniProtKB-KW"/>
</dbReference>
<evidence type="ECO:0000256" key="5">
    <source>
        <dbReference type="SAM" id="SignalP"/>
    </source>
</evidence>
<keyword evidence="1 4" id="KW-0349">Heme</keyword>
<dbReference type="AlphaFoldDB" id="C9PQ97"/>
<protein>
    <submittedName>
        <fullName evidence="7">Cytochrome C</fullName>
    </submittedName>
</protein>
<feature type="signal peptide" evidence="5">
    <location>
        <begin position="1"/>
        <end position="23"/>
    </location>
</feature>
<dbReference type="SUPFAM" id="SSF46626">
    <property type="entry name" value="Cytochrome c"/>
    <property type="match status" value="1"/>
</dbReference>
<dbReference type="InterPro" id="IPR009056">
    <property type="entry name" value="Cyt_c-like_dom"/>
</dbReference>
<proteinExistence type="predicted"/>
<dbReference type="Gene3D" id="1.10.760.10">
    <property type="entry name" value="Cytochrome c-like domain"/>
    <property type="match status" value="1"/>
</dbReference>
<gene>
    <name evidence="7" type="ORF">HMPREF0621_1279</name>
</gene>
<dbReference type="EMBL" id="ACZR01000013">
    <property type="protein sequence ID" value="EEX50208.1"/>
    <property type="molecule type" value="Genomic_DNA"/>
</dbReference>
<organism evidence="7 8">
    <name type="scientific">Pasteurella dagmatis ATCC 43325</name>
    <dbReference type="NCBI Taxonomy" id="667128"/>
    <lineage>
        <taxon>Bacteria</taxon>
        <taxon>Pseudomonadati</taxon>
        <taxon>Pseudomonadota</taxon>
        <taxon>Gammaproteobacteria</taxon>
        <taxon>Pasteurellales</taxon>
        <taxon>Pasteurellaceae</taxon>
        <taxon>Pasteurella</taxon>
    </lineage>
</organism>
<evidence type="ECO:0000256" key="2">
    <source>
        <dbReference type="ARBA" id="ARBA00022723"/>
    </source>
</evidence>
<dbReference type="Pfam" id="PF00034">
    <property type="entry name" value="Cytochrom_C"/>
    <property type="match status" value="1"/>
</dbReference>
<evidence type="ECO:0000259" key="6">
    <source>
        <dbReference type="PROSITE" id="PS51007"/>
    </source>
</evidence>